<dbReference type="Proteomes" id="UP000009081">
    <property type="component" value="Plasmid megaplasmid"/>
</dbReference>
<sequence>MSTAASVIDDFERKLQPAAAPSA</sequence>
<dbReference type="HOGENOM" id="CLU_3422964_0_0_5"/>
<organism evidence="2 3">
    <name type="scientific">Methylorubrum extorquens (strain ATCC 14718 / DSM 1338 / JCM 2805 / NCIMB 9133 / AM1)</name>
    <name type="common">Methylobacterium extorquens</name>
    <dbReference type="NCBI Taxonomy" id="272630"/>
    <lineage>
        <taxon>Bacteria</taxon>
        <taxon>Pseudomonadati</taxon>
        <taxon>Pseudomonadota</taxon>
        <taxon>Alphaproteobacteria</taxon>
        <taxon>Hyphomicrobiales</taxon>
        <taxon>Methylobacteriaceae</taxon>
        <taxon>Methylorubrum</taxon>
    </lineage>
</organism>
<dbReference type="AlphaFoldDB" id="C5B3H6"/>
<geneLocation type="plasmid" evidence="2 3">
    <name>megaplasmid</name>
</geneLocation>
<keyword evidence="3" id="KW-1185">Reference proteome</keyword>
<evidence type="ECO:0000256" key="1">
    <source>
        <dbReference type="SAM" id="MobiDB-lite"/>
    </source>
</evidence>
<dbReference type="KEGG" id="mea:Mex_2p0074"/>
<keyword evidence="2" id="KW-0614">Plasmid</keyword>
<gene>
    <name evidence="2" type="ordered locus">MexAM1_META2p0074</name>
</gene>
<evidence type="ECO:0000313" key="2">
    <source>
        <dbReference type="EMBL" id="ACS43008.1"/>
    </source>
</evidence>
<proteinExistence type="predicted"/>
<feature type="region of interest" description="Disordered" evidence="1">
    <location>
        <begin position="1"/>
        <end position="23"/>
    </location>
</feature>
<name>C5B3H6_METEA</name>
<evidence type="ECO:0000313" key="3">
    <source>
        <dbReference type="Proteomes" id="UP000009081"/>
    </source>
</evidence>
<accession>C5B3H6</accession>
<protein>
    <submittedName>
        <fullName evidence="2">Uncharacterized protein</fullName>
    </submittedName>
</protein>
<reference evidence="2 3" key="1">
    <citation type="journal article" date="2009" name="PLoS ONE">
        <title>Methylobacterium genome sequences: a reference blueprint to investigate microbial metabolism of C1 compounds from natural and industrial sources.</title>
        <authorList>
            <person name="Vuilleumier S."/>
            <person name="Chistoserdova L."/>
            <person name="Lee M.-C."/>
            <person name="Bringel F."/>
            <person name="Lajus A."/>
            <person name="Zhou Y."/>
            <person name="Gourion B."/>
            <person name="Barbe V."/>
            <person name="Chang J."/>
            <person name="Cruveiller S."/>
            <person name="Dossat C."/>
            <person name="Gillett W."/>
            <person name="Gruffaz C."/>
            <person name="Haugen E."/>
            <person name="Hourcade E."/>
            <person name="Levy R."/>
            <person name="Mangenot S."/>
            <person name="Muller E."/>
            <person name="Nadalig T."/>
            <person name="Pagni M."/>
            <person name="Penny C."/>
            <person name="Peyraud R."/>
            <person name="Robinson D.G."/>
            <person name="Roche D."/>
            <person name="Rouy Z."/>
            <person name="Saenampechek C."/>
            <person name="Salvignol G."/>
            <person name="Vallenet D."/>
            <person name="Wu Z."/>
            <person name="Marx C.J."/>
            <person name="Vorholt J.A."/>
            <person name="Olson M.V."/>
            <person name="Kaul R."/>
            <person name="Weissenbach J."/>
            <person name="Medigue C."/>
            <person name="Lidstrom M.E."/>
        </authorList>
    </citation>
    <scope>NUCLEOTIDE SEQUENCE [LARGE SCALE GENOMIC DNA]</scope>
    <source>
        <strain evidence="3">ATCC 14718 / DSM 1338 / JCM 2805 / NCIMB 9133 / AM1</strain>
    </source>
</reference>
<dbReference type="EMBL" id="CP001511">
    <property type="protein sequence ID" value="ACS43008.1"/>
    <property type="molecule type" value="Genomic_DNA"/>
</dbReference>